<name>A0A564ZAQ4_HYMDI</name>
<proteinExistence type="predicted"/>
<dbReference type="AlphaFoldDB" id="A0A564ZAQ4"/>
<accession>A0A564ZAQ4</accession>
<dbReference type="EMBL" id="CABIJS010000705">
    <property type="protein sequence ID" value="VUZ56540.1"/>
    <property type="molecule type" value="Genomic_DNA"/>
</dbReference>
<reference evidence="1 2" key="1">
    <citation type="submission" date="2019-07" db="EMBL/GenBank/DDBJ databases">
        <authorList>
            <person name="Jastrzebski P J."/>
            <person name="Paukszto L."/>
            <person name="Jastrzebski P J."/>
        </authorList>
    </citation>
    <scope>NUCLEOTIDE SEQUENCE [LARGE SCALE GENOMIC DNA]</scope>
    <source>
        <strain evidence="1 2">WMS-il1</strain>
    </source>
</reference>
<evidence type="ECO:0008006" key="3">
    <source>
        <dbReference type="Google" id="ProtNLM"/>
    </source>
</evidence>
<dbReference type="InterPro" id="IPR008978">
    <property type="entry name" value="HSP20-like_chaperone"/>
</dbReference>
<evidence type="ECO:0000313" key="2">
    <source>
        <dbReference type="Proteomes" id="UP000321570"/>
    </source>
</evidence>
<evidence type="ECO:0000313" key="1">
    <source>
        <dbReference type="EMBL" id="VUZ56540.1"/>
    </source>
</evidence>
<dbReference type="Proteomes" id="UP000321570">
    <property type="component" value="Unassembled WGS sequence"/>
</dbReference>
<gene>
    <name evidence="1" type="ORF">WMSIL1_LOCUS14120</name>
</gene>
<keyword evidence="2" id="KW-1185">Reference proteome</keyword>
<sequence length="128" mass="14404">MDSSKPSKPNYAIKAEGNYIKYSIFISGLTVKTKFIGSSVPENGKIECRILDTGFDFKFTGSNDLTNQNYHLVISNFPCKILPDQSSWKCRNGAVDVKLRVPTNPEEVEVRLQKEAMTEDPVQSELKQ</sequence>
<dbReference type="Gene3D" id="2.60.40.790">
    <property type="match status" value="1"/>
</dbReference>
<organism evidence="1 2">
    <name type="scientific">Hymenolepis diminuta</name>
    <name type="common">Rat tapeworm</name>
    <dbReference type="NCBI Taxonomy" id="6216"/>
    <lineage>
        <taxon>Eukaryota</taxon>
        <taxon>Metazoa</taxon>
        <taxon>Spiralia</taxon>
        <taxon>Lophotrochozoa</taxon>
        <taxon>Platyhelminthes</taxon>
        <taxon>Cestoda</taxon>
        <taxon>Eucestoda</taxon>
        <taxon>Cyclophyllidea</taxon>
        <taxon>Hymenolepididae</taxon>
        <taxon>Hymenolepis</taxon>
    </lineage>
</organism>
<protein>
    <recommendedName>
        <fullName evidence="3">CS domain-containing protein</fullName>
    </recommendedName>
</protein>